<comment type="caution">
    <text evidence="1">The sequence shown here is derived from an EMBL/GenBank/DDBJ whole genome shotgun (WGS) entry which is preliminary data.</text>
</comment>
<evidence type="ECO:0000313" key="2">
    <source>
        <dbReference type="Proteomes" id="UP000779508"/>
    </source>
</evidence>
<proteinExistence type="predicted"/>
<keyword evidence="2" id="KW-1185">Reference proteome</keyword>
<dbReference type="Proteomes" id="UP000779508">
    <property type="component" value="Unassembled WGS sequence"/>
</dbReference>
<accession>A0ABS6G185</accession>
<dbReference type="EMBL" id="JAHLQK010000002">
    <property type="protein sequence ID" value="MBU5676253.1"/>
    <property type="molecule type" value="Genomic_DNA"/>
</dbReference>
<sequence>MKLFDLIYPHYKTVSLIGMAKNAGKTMVLNHIIEEAIENNVKIGLTSTGRDGEREDIVTKTEKPTIYVERGTIIATAKDLLLKCEAKVEILEVTPYTTSLGEVIIGKVRSCGLIQLAGPDVNAYMKDVANKMLSYGAAIVLIDGAIDRKSVASPWIADAAILSTGAVISRNVEVVKNETIHQVELFQLEEVKCENLKKVAAEIYERKGYAIVDKNGSVEELSIKTALNSGTIIGSAINGDSKFVILSGSLVERVITHIMDVCPYYKNVTFIVQDSTKIFIDRRSWRAFKGRGIKVKVLHPIKILAVTTNPYAPEGYFFEPQGFLQHMRQALSPISVIDVKLEE</sequence>
<gene>
    <name evidence="1" type="ORF">KQI88_07470</name>
</gene>
<name>A0ABS6G185_9FIRM</name>
<protein>
    <submittedName>
        <fullName evidence="1">Uncharacterized protein</fullName>
    </submittedName>
</protein>
<dbReference type="RefSeq" id="WP_216415833.1">
    <property type="nucleotide sequence ID" value="NZ_JAHLQK010000002.1"/>
</dbReference>
<organism evidence="1 2">
    <name type="scientific">Alkaliphilus flagellatus</name>
    <dbReference type="NCBI Taxonomy" id="2841507"/>
    <lineage>
        <taxon>Bacteria</taxon>
        <taxon>Bacillati</taxon>
        <taxon>Bacillota</taxon>
        <taxon>Clostridia</taxon>
        <taxon>Peptostreptococcales</taxon>
        <taxon>Natronincolaceae</taxon>
        <taxon>Alkaliphilus</taxon>
    </lineage>
</organism>
<reference evidence="1 2" key="1">
    <citation type="submission" date="2021-06" db="EMBL/GenBank/DDBJ databases">
        <authorList>
            <person name="Sun Q."/>
            <person name="Li D."/>
        </authorList>
    </citation>
    <scope>NUCLEOTIDE SEQUENCE [LARGE SCALE GENOMIC DNA]</scope>
    <source>
        <strain evidence="1 2">MSJ-5</strain>
    </source>
</reference>
<evidence type="ECO:0000313" key="1">
    <source>
        <dbReference type="EMBL" id="MBU5676253.1"/>
    </source>
</evidence>